<protein>
    <submittedName>
        <fullName evidence="1">Uncharacterized protein</fullName>
    </submittedName>
</protein>
<dbReference type="EMBL" id="JAHRIQ010092833">
    <property type="protein sequence ID" value="MEQ2250637.1"/>
    <property type="molecule type" value="Genomic_DNA"/>
</dbReference>
<dbReference type="Proteomes" id="UP001482620">
    <property type="component" value="Unassembled WGS sequence"/>
</dbReference>
<gene>
    <name evidence="1" type="ORF">ILYODFUR_003017</name>
</gene>
<evidence type="ECO:0000313" key="1">
    <source>
        <dbReference type="EMBL" id="MEQ2250637.1"/>
    </source>
</evidence>
<comment type="caution">
    <text evidence="1">The sequence shown here is derived from an EMBL/GenBank/DDBJ whole genome shotgun (WGS) entry which is preliminary data.</text>
</comment>
<proteinExistence type="predicted"/>
<accession>A0ABV0UZR3</accession>
<keyword evidence="2" id="KW-1185">Reference proteome</keyword>
<sequence length="112" mass="12982">MDVQLTNLQQQLDTIMSEWSQISAARPYGSYEFENRENPGTSKVCLIQWPVDVHECLLTTFSFCKIMLVPCLCCKRSHYYSDIAVHAHLNTPPFRSLSEQESKQQLLPFNVR</sequence>
<reference evidence="1 2" key="1">
    <citation type="submission" date="2021-06" db="EMBL/GenBank/DDBJ databases">
        <authorList>
            <person name="Palmer J.M."/>
        </authorList>
    </citation>
    <scope>NUCLEOTIDE SEQUENCE [LARGE SCALE GENOMIC DNA]</scope>
    <source>
        <strain evidence="2">if_2019</strain>
        <tissue evidence="1">Muscle</tissue>
    </source>
</reference>
<evidence type="ECO:0000313" key="2">
    <source>
        <dbReference type="Proteomes" id="UP001482620"/>
    </source>
</evidence>
<name>A0ABV0UZR3_9TELE</name>
<organism evidence="1 2">
    <name type="scientific">Ilyodon furcidens</name>
    <name type="common">goldbreast splitfin</name>
    <dbReference type="NCBI Taxonomy" id="33524"/>
    <lineage>
        <taxon>Eukaryota</taxon>
        <taxon>Metazoa</taxon>
        <taxon>Chordata</taxon>
        <taxon>Craniata</taxon>
        <taxon>Vertebrata</taxon>
        <taxon>Euteleostomi</taxon>
        <taxon>Actinopterygii</taxon>
        <taxon>Neopterygii</taxon>
        <taxon>Teleostei</taxon>
        <taxon>Neoteleostei</taxon>
        <taxon>Acanthomorphata</taxon>
        <taxon>Ovalentaria</taxon>
        <taxon>Atherinomorphae</taxon>
        <taxon>Cyprinodontiformes</taxon>
        <taxon>Goodeidae</taxon>
        <taxon>Ilyodon</taxon>
    </lineage>
</organism>